<dbReference type="Pfam" id="PF12833">
    <property type="entry name" value="HTH_18"/>
    <property type="match status" value="1"/>
</dbReference>
<sequence length="393" mass="45253">MLQLVLFNFHDVILFITVFQCLFFSCLIFYTSSDSQFSNLLLAGLLLCTAAIPVDTLINYGAGMREWMVMHHPNWFYVFEFGYWLQGPLLLWFVRSVVYRNFKLGLWDTLYVAPCVLYFAHQLGNYHMLSDDLKAHIQQNYDLLSSEVAIFYLTLVREFLRVFFGYKAVMELRNYQTKLGHRSIQLQGHAVKGMNILAYGFLSVWVIAFLMSALILLSVEGIMAVSVGWLGLSSNYVMCALVSISMALLLDYSKQLSENEQINPQPVKSVNQVDPRHVKALESLMATEKPYLESNLTLESLAQLIRISPRNLSSIINRHYGCNFFEFVNKYRIEAAKAMLIGNDSCRDTVLDIMYNSGFKSKATFNNFFKKSEGVTPREYRKRHAQLEHEEAL</sequence>
<dbReference type="InterPro" id="IPR018060">
    <property type="entry name" value="HTH_AraC"/>
</dbReference>
<dbReference type="PROSITE" id="PS01124">
    <property type="entry name" value="HTH_ARAC_FAMILY_2"/>
    <property type="match status" value="1"/>
</dbReference>
<evidence type="ECO:0000256" key="2">
    <source>
        <dbReference type="ARBA" id="ARBA00023125"/>
    </source>
</evidence>
<dbReference type="InterPro" id="IPR009057">
    <property type="entry name" value="Homeodomain-like_sf"/>
</dbReference>
<feature type="domain" description="HTH araC/xylS-type" evidence="5">
    <location>
        <begin position="282"/>
        <end position="383"/>
    </location>
</feature>
<feature type="transmembrane region" description="Helical" evidence="4">
    <location>
        <begin position="196"/>
        <end position="217"/>
    </location>
</feature>
<dbReference type="PANTHER" id="PTHR43280:SF29">
    <property type="entry name" value="ARAC-FAMILY TRANSCRIPTIONAL REGULATOR"/>
    <property type="match status" value="1"/>
</dbReference>
<keyword evidence="4" id="KW-0472">Membrane</keyword>
<dbReference type="SMART" id="SM00342">
    <property type="entry name" value="HTH_ARAC"/>
    <property type="match status" value="1"/>
</dbReference>
<feature type="transmembrane region" description="Helical" evidence="4">
    <location>
        <begin position="12"/>
        <end position="30"/>
    </location>
</feature>
<evidence type="ECO:0000256" key="1">
    <source>
        <dbReference type="ARBA" id="ARBA00023015"/>
    </source>
</evidence>
<evidence type="ECO:0000313" key="6">
    <source>
        <dbReference type="EMBL" id="MCM2679206.1"/>
    </source>
</evidence>
<dbReference type="AlphaFoldDB" id="A0AA41W5M0"/>
<name>A0AA41W5M0_9GAMM</name>
<gene>
    <name evidence="6" type="ORF">NAF29_05885</name>
</gene>
<reference evidence="6 7" key="1">
    <citation type="journal article" date="2013" name="Antonie Van Leeuwenhoek">
        <title>Echinimonas agarilytica gen. nov., sp. nov., a new gammaproteobacterium isolated from the sea urchin Strongylocentrotus intermedius.</title>
        <authorList>
            <person name="Nedashkovskaya O.I."/>
            <person name="Stenkova A.M."/>
            <person name="Zhukova N.V."/>
            <person name="Van Trappen S."/>
            <person name="Lee J.S."/>
            <person name="Kim S.B."/>
        </authorList>
    </citation>
    <scope>NUCLEOTIDE SEQUENCE [LARGE SCALE GENOMIC DNA]</scope>
    <source>
        <strain evidence="6 7">KMM 6351</strain>
    </source>
</reference>
<dbReference type="PANTHER" id="PTHR43280">
    <property type="entry name" value="ARAC-FAMILY TRANSCRIPTIONAL REGULATOR"/>
    <property type="match status" value="1"/>
</dbReference>
<proteinExistence type="predicted"/>
<keyword evidence="7" id="KW-1185">Reference proteome</keyword>
<dbReference type="Gene3D" id="1.10.10.60">
    <property type="entry name" value="Homeodomain-like"/>
    <property type="match status" value="2"/>
</dbReference>
<dbReference type="RefSeq" id="WP_251260566.1">
    <property type="nucleotide sequence ID" value="NZ_JAMQGP010000002.1"/>
</dbReference>
<evidence type="ECO:0000313" key="7">
    <source>
        <dbReference type="Proteomes" id="UP001165393"/>
    </source>
</evidence>
<protein>
    <submittedName>
        <fullName evidence="6">Helix-turn-helix domain-containing protein</fullName>
    </submittedName>
</protein>
<feature type="transmembrane region" description="Helical" evidence="4">
    <location>
        <begin position="229"/>
        <end position="250"/>
    </location>
</feature>
<keyword evidence="3" id="KW-0804">Transcription</keyword>
<keyword evidence="4" id="KW-0812">Transmembrane</keyword>
<evidence type="ECO:0000259" key="5">
    <source>
        <dbReference type="PROSITE" id="PS01124"/>
    </source>
</evidence>
<evidence type="ECO:0000256" key="3">
    <source>
        <dbReference type="ARBA" id="ARBA00023163"/>
    </source>
</evidence>
<comment type="caution">
    <text evidence="6">The sequence shown here is derived from an EMBL/GenBank/DDBJ whole genome shotgun (WGS) entry which is preliminary data.</text>
</comment>
<dbReference type="SUPFAM" id="SSF46689">
    <property type="entry name" value="Homeodomain-like"/>
    <property type="match status" value="1"/>
</dbReference>
<feature type="transmembrane region" description="Helical" evidence="4">
    <location>
        <begin position="106"/>
        <end position="123"/>
    </location>
</feature>
<keyword evidence="1" id="KW-0805">Transcription regulation</keyword>
<dbReference type="GO" id="GO:0043565">
    <property type="term" value="F:sequence-specific DNA binding"/>
    <property type="evidence" value="ECO:0007669"/>
    <property type="project" value="InterPro"/>
</dbReference>
<dbReference type="Proteomes" id="UP001165393">
    <property type="component" value="Unassembled WGS sequence"/>
</dbReference>
<keyword evidence="2" id="KW-0238">DNA-binding</keyword>
<dbReference type="GO" id="GO:0003700">
    <property type="term" value="F:DNA-binding transcription factor activity"/>
    <property type="evidence" value="ECO:0007669"/>
    <property type="project" value="InterPro"/>
</dbReference>
<organism evidence="6 7">
    <name type="scientific">Echinimonas agarilytica</name>
    <dbReference type="NCBI Taxonomy" id="1215918"/>
    <lineage>
        <taxon>Bacteria</taxon>
        <taxon>Pseudomonadati</taxon>
        <taxon>Pseudomonadota</taxon>
        <taxon>Gammaproteobacteria</taxon>
        <taxon>Alteromonadales</taxon>
        <taxon>Echinimonadaceae</taxon>
        <taxon>Echinimonas</taxon>
    </lineage>
</organism>
<feature type="transmembrane region" description="Helical" evidence="4">
    <location>
        <begin position="37"/>
        <end position="54"/>
    </location>
</feature>
<feature type="transmembrane region" description="Helical" evidence="4">
    <location>
        <begin position="74"/>
        <end position="94"/>
    </location>
</feature>
<accession>A0AA41W5M0</accession>
<keyword evidence="4" id="KW-1133">Transmembrane helix</keyword>
<dbReference type="EMBL" id="JAMQGP010000002">
    <property type="protein sequence ID" value="MCM2679206.1"/>
    <property type="molecule type" value="Genomic_DNA"/>
</dbReference>
<evidence type="ECO:0000256" key="4">
    <source>
        <dbReference type="SAM" id="Phobius"/>
    </source>
</evidence>